<name>A0A852Z0M8_9ACTN</name>
<accession>A0A852Z0M8</accession>
<dbReference type="AlphaFoldDB" id="A0A852Z0M8"/>
<evidence type="ECO:0000313" key="1">
    <source>
        <dbReference type="EMBL" id="NYH78815.1"/>
    </source>
</evidence>
<reference evidence="1 2" key="1">
    <citation type="submission" date="2020-07" db="EMBL/GenBank/DDBJ databases">
        <title>Genomic Encyclopedia of Type Strains, Phase III (KMG-III): the genomes of soil and plant-associated and newly described type strains.</title>
        <authorList>
            <person name="Whitman W."/>
        </authorList>
    </citation>
    <scope>NUCLEOTIDE SEQUENCE [LARGE SCALE GENOMIC DNA]</scope>
    <source>
        <strain evidence="1 2">CECT 8576</strain>
    </source>
</reference>
<evidence type="ECO:0000313" key="2">
    <source>
        <dbReference type="Proteomes" id="UP000548304"/>
    </source>
</evidence>
<gene>
    <name evidence="1" type="ORF">FHR84_002140</name>
</gene>
<comment type="caution">
    <text evidence="1">The sequence shown here is derived from an EMBL/GenBank/DDBJ whole genome shotgun (WGS) entry which is preliminary data.</text>
</comment>
<sequence length="39" mass="3978">MCDNGVFTPLLSVVPVDERGTIAAAFSAEACATSGYTLV</sequence>
<dbReference type="EMBL" id="JACBYW010000003">
    <property type="protein sequence ID" value="NYH78815.1"/>
    <property type="molecule type" value="Genomic_DNA"/>
</dbReference>
<proteinExistence type="predicted"/>
<dbReference type="Proteomes" id="UP000548304">
    <property type="component" value="Unassembled WGS sequence"/>
</dbReference>
<protein>
    <submittedName>
        <fullName evidence="1">Ferritin-like protein</fullName>
    </submittedName>
</protein>
<organism evidence="1 2">
    <name type="scientific">Actinopolyspora biskrensis</name>
    <dbReference type="NCBI Taxonomy" id="1470178"/>
    <lineage>
        <taxon>Bacteria</taxon>
        <taxon>Bacillati</taxon>
        <taxon>Actinomycetota</taxon>
        <taxon>Actinomycetes</taxon>
        <taxon>Actinopolysporales</taxon>
        <taxon>Actinopolysporaceae</taxon>
        <taxon>Actinopolyspora</taxon>
    </lineage>
</organism>
<keyword evidence="2" id="KW-1185">Reference proteome</keyword>